<dbReference type="AlphaFoldDB" id="A0A319D1B4"/>
<dbReference type="GO" id="GO:0018114">
    <property type="term" value="F:threonine racemase activity"/>
    <property type="evidence" value="ECO:0007669"/>
    <property type="project" value="TreeGrafter"/>
</dbReference>
<organism evidence="6 7">
    <name type="scientific">Aspergillus ellipticus CBS 707.79</name>
    <dbReference type="NCBI Taxonomy" id="1448320"/>
    <lineage>
        <taxon>Eukaryota</taxon>
        <taxon>Fungi</taxon>
        <taxon>Dikarya</taxon>
        <taxon>Ascomycota</taxon>
        <taxon>Pezizomycotina</taxon>
        <taxon>Eurotiomycetes</taxon>
        <taxon>Eurotiomycetidae</taxon>
        <taxon>Eurotiales</taxon>
        <taxon>Aspergillaceae</taxon>
        <taxon>Aspergillus</taxon>
        <taxon>Aspergillus subgen. Circumdati</taxon>
    </lineage>
</organism>
<dbReference type="GO" id="GO:0005524">
    <property type="term" value="F:ATP binding"/>
    <property type="evidence" value="ECO:0007669"/>
    <property type="project" value="TreeGrafter"/>
</dbReference>
<comment type="cofactor">
    <cofactor evidence="1">
        <name>pyridoxal 5'-phosphate</name>
        <dbReference type="ChEBI" id="CHEBI:597326"/>
    </cofactor>
</comment>
<reference evidence="6 7" key="1">
    <citation type="submission" date="2018-02" db="EMBL/GenBank/DDBJ databases">
        <title>The genomes of Aspergillus section Nigri reveals drivers in fungal speciation.</title>
        <authorList>
            <consortium name="DOE Joint Genome Institute"/>
            <person name="Vesth T.C."/>
            <person name="Nybo J."/>
            <person name="Theobald S."/>
            <person name="Brandl J."/>
            <person name="Frisvad J.C."/>
            <person name="Nielsen K.F."/>
            <person name="Lyhne E.K."/>
            <person name="Kogle M.E."/>
            <person name="Kuo A."/>
            <person name="Riley R."/>
            <person name="Clum A."/>
            <person name="Nolan M."/>
            <person name="Lipzen A."/>
            <person name="Salamov A."/>
            <person name="Henrissat B."/>
            <person name="Wiebenga A."/>
            <person name="De vries R.P."/>
            <person name="Grigoriev I.V."/>
            <person name="Mortensen U.H."/>
            <person name="Andersen M.R."/>
            <person name="Baker S.E."/>
        </authorList>
    </citation>
    <scope>NUCLEOTIDE SEQUENCE [LARGE SCALE GENOMIC DNA]</scope>
    <source>
        <strain evidence="6 7">CBS 707.79</strain>
    </source>
</reference>
<feature type="domain" description="Tryptophan synthase beta chain-like PALP" evidence="5">
    <location>
        <begin position="57"/>
        <end position="364"/>
    </location>
</feature>
<evidence type="ECO:0000259" key="5">
    <source>
        <dbReference type="Pfam" id="PF00291"/>
    </source>
</evidence>
<dbReference type="PANTHER" id="PTHR43050:SF1">
    <property type="entry name" value="SERINE RACEMASE"/>
    <property type="match status" value="1"/>
</dbReference>
<dbReference type="Gene3D" id="3.40.50.1100">
    <property type="match status" value="2"/>
</dbReference>
<gene>
    <name evidence="6" type="ORF">BO71DRAFT_360254</name>
</gene>
<keyword evidence="7" id="KW-1185">Reference proteome</keyword>
<dbReference type="InterPro" id="IPR001926">
    <property type="entry name" value="TrpB-like_PALP"/>
</dbReference>
<dbReference type="GO" id="GO:0008721">
    <property type="term" value="F:D-serine ammonia-lyase activity"/>
    <property type="evidence" value="ECO:0007669"/>
    <property type="project" value="TreeGrafter"/>
</dbReference>
<dbReference type="FunFam" id="3.40.50.1100:FF:000005">
    <property type="entry name" value="Threonine dehydratase catabolic"/>
    <property type="match status" value="1"/>
</dbReference>
<dbReference type="GO" id="GO:0030170">
    <property type="term" value="F:pyridoxal phosphate binding"/>
    <property type="evidence" value="ECO:0007669"/>
    <property type="project" value="TreeGrafter"/>
</dbReference>
<evidence type="ECO:0000313" key="7">
    <source>
        <dbReference type="Proteomes" id="UP000247810"/>
    </source>
</evidence>
<dbReference type="GO" id="GO:0030378">
    <property type="term" value="F:serine racemase activity"/>
    <property type="evidence" value="ECO:0007669"/>
    <property type="project" value="TreeGrafter"/>
</dbReference>
<dbReference type="Pfam" id="PF00291">
    <property type="entry name" value="PALP"/>
    <property type="match status" value="1"/>
</dbReference>
<name>A0A319D1B4_9EURO</name>
<dbReference type="InterPro" id="IPR036052">
    <property type="entry name" value="TrpB-like_PALP_sf"/>
</dbReference>
<accession>A0A319D1B4</accession>
<dbReference type="CDD" id="cd01562">
    <property type="entry name" value="Thr-dehyd"/>
    <property type="match status" value="1"/>
</dbReference>
<evidence type="ECO:0000256" key="3">
    <source>
        <dbReference type="ARBA" id="ARBA00022898"/>
    </source>
</evidence>
<evidence type="ECO:0000256" key="1">
    <source>
        <dbReference type="ARBA" id="ARBA00001933"/>
    </source>
</evidence>
<proteinExistence type="inferred from homology"/>
<dbReference type="SUPFAM" id="SSF53686">
    <property type="entry name" value="Tryptophan synthase beta subunit-like PLP-dependent enzymes"/>
    <property type="match status" value="1"/>
</dbReference>
<protein>
    <submittedName>
        <fullName evidence="6">Tryptophan synthase beta subunit-like PLP-dependent enzyme</fullName>
    </submittedName>
</protein>
<evidence type="ECO:0000256" key="2">
    <source>
        <dbReference type="ARBA" id="ARBA00010869"/>
    </source>
</evidence>
<dbReference type="EMBL" id="KZ825959">
    <property type="protein sequence ID" value="PYH91030.1"/>
    <property type="molecule type" value="Genomic_DNA"/>
</dbReference>
<dbReference type="GO" id="GO:0000287">
    <property type="term" value="F:magnesium ion binding"/>
    <property type="evidence" value="ECO:0007669"/>
    <property type="project" value="TreeGrafter"/>
</dbReference>
<evidence type="ECO:0000256" key="4">
    <source>
        <dbReference type="ARBA" id="ARBA00023239"/>
    </source>
</evidence>
<dbReference type="Proteomes" id="UP000247810">
    <property type="component" value="Unassembled WGS sequence"/>
</dbReference>
<comment type="similarity">
    <text evidence="2">Belongs to the serine/threonine dehydratase family.</text>
</comment>
<sequence>MADPSVLVQSLTPAAIDAAYVLIQPYVHRTPLLTCQTLNTIASAPQSPETLAGTPSEGQTPANPTFRFFFKCENYQRIGAFKARGAFHALLRLIAERGKEEVQKRGVITHSSGNHAQALALAASTLGVPAYIIMPSISTPSKIAGTQSHGAEVIFSGSTSVEREAVVAEVQAKTGAILVPPYDDFNIICGQGTSALELEAQYQALLKEEPQLSLHPEGNALDAVITPIGGGGLNAGVATFFSDKTTKVFGAEPSLEGGDDCRRGLDAGERVPAVSTLTIADGLRTPVGLLNWEVISDRNKVAGVYAVTEEQIKAAMRLVLERMKVMIEPSAVVGLAVCLYNEEFRRLVEKEASQGWDVGIVFSGGNTTVEAIGKLFS</sequence>
<dbReference type="GO" id="GO:0003941">
    <property type="term" value="F:L-serine ammonia-lyase activity"/>
    <property type="evidence" value="ECO:0007669"/>
    <property type="project" value="TreeGrafter"/>
</dbReference>
<dbReference type="STRING" id="1448320.A0A319D1B4"/>
<keyword evidence="3" id="KW-0663">Pyridoxal phosphate</keyword>
<dbReference type="PANTHER" id="PTHR43050">
    <property type="entry name" value="SERINE / THREONINE RACEMASE FAMILY MEMBER"/>
    <property type="match status" value="1"/>
</dbReference>
<dbReference type="VEuPathDB" id="FungiDB:BO71DRAFT_360254"/>
<evidence type="ECO:0000313" key="6">
    <source>
        <dbReference type="EMBL" id="PYH91030.1"/>
    </source>
</evidence>
<keyword evidence="4" id="KW-0456">Lyase</keyword>
<dbReference type="OrthoDB" id="271064at2759"/>